<proteinExistence type="predicted"/>
<feature type="compositionally biased region" description="Acidic residues" evidence="1">
    <location>
        <begin position="379"/>
        <end position="401"/>
    </location>
</feature>
<feature type="region of interest" description="Disordered" evidence="1">
    <location>
        <begin position="228"/>
        <end position="261"/>
    </location>
</feature>
<dbReference type="InterPro" id="IPR047682">
    <property type="entry name" value="SepH-like"/>
</dbReference>
<sequence>MQDLRIVGVDAEGDQKDSPRLLLSDAEGAEYALPIDEALKTAIAQQAAPPAEDSAKQVQLSPRDIQARLRAGATVDEVIEASGLSRQHVLRYAGPVADERAFYATRARQTQVARASSAEQHKLAFGDSPATLEAMVKVRLRSMGVSLETISWDAWRRENGQWAIICDFDAETSKAQAGGIGQRPPAEWTFDPSSRQVRAENKWAESLSTLPDTATRPRRLGRRLAAVEEPFDVDGPATTPAPAVPSPTAPAPGTNDNDAEGEDHQDLLDILRARRGQRLGADERGDDKLASLLTRDERAAAEPSPGQNAKTSQRRPKRQPANEQTTEELPGLAGHSLKPRQDAEAESTETGEEDQPEYTSREVEEQDSGIDAWGFSYEDSADDLAEPEESEPEPEPQPEDDPAQKKDLPKKKSSSKRPTMPRWDDILFGSKD</sequence>
<evidence type="ECO:0000313" key="3">
    <source>
        <dbReference type="EMBL" id="NLS08787.1"/>
    </source>
</evidence>
<dbReference type="Proteomes" id="UP000523139">
    <property type="component" value="Unassembled WGS sequence"/>
</dbReference>
<feature type="domain" description="DUF3071" evidence="2">
    <location>
        <begin position="1"/>
        <end position="177"/>
    </location>
</feature>
<evidence type="ECO:0000259" key="2">
    <source>
        <dbReference type="Pfam" id="PF11268"/>
    </source>
</evidence>
<dbReference type="InterPro" id="IPR021421">
    <property type="entry name" value="DUF3071"/>
</dbReference>
<dbReference type="RefSeq" id="WP_168886271.1">
    <property type="nucleotide sequence ID" value="NZ_JABAHY010000001.1"/>
</dbReference>
<dbReference type="EMBL" id="JABAHY010000001">
    <property type="protein sequence ID" value="NLS08787.1"/>
    <property type="molecule type" value="Genomic_DNA"/>
</dbReference>
<comment type="caution">
    <text evidence="3">The sequence shown here is derived from an EMBL/GenBank/DDBJ whole genome shotgun (WGS) entry which is preliminary data.</text>
</comment>
<organism evidence="3 4">
    <name type="scientific">Nesterenkonia sedimenti</name>
    <dbReference type="NCBI Taxonomy" id="1463632"/>
    <lineage>
        <taxon>Bacteria</taxon>
        <taxon>Bacillati</taxon>
        <taxon>Actinomycetota</taxon>
        <taxon>Actinomycetes</taxon>
        <taxon>Micrococcales</taxon>
        <taxon>Micrococcaceae</taxon>
        <taxon>Nesterenkonia</taxon>
    </lineage>
</organism>
<gene>
    <name evidence="3" type="ORF">HGQ17_01960</name>
</gene>
<evidence type="ECO:0000256" key="1">
    <source>
        <dbReference type="SAM" id="MobiDB-lite"/>
    </source>
</evidence>
<dbReference type="AlphaFoldDB" id="A0A7X8THF6"/>
<accession>A0A7X8THF6</accession>
<protein>
    <submittedName>
        <fullName evidence="3">DUF3071 domain-containing protein</fullName>
    </submittedName>
</protein>
<feature type="region of interest" description="Disordered" evidence="1">
    <location>
        <begin position="278"/>
        <end position="432"/>
    </location>
</feature>
<feature type="compositionally biased region" description="Acidic residues" evidence="1">
    <location>
        <begin position="344"/>
        <end position="356"/>
    </location>
</feature>
<evidence type="ECO:0000313" key="4">
    <source>
        <dbReference type="Proteomes" id="UP000523139"/>
    </source>
</evidence>
<keyword evidence="4" id="KW-1185">Reference proteome</keyword>
<dbReference type="Pfam" id="PF11268">
    <property type="entry name" value="DUF3071"/>
    <property type="match status" value="1"/>
</dbReference>
<feature type="compositionally biased region" description="Basic and acidic residues" evidence="1">
    <location>
        <begin position="280"/>
        <end position="300"/>
    </location>
</feature>
<feature type="compositionally biased region" description="Basic and acidic residues" evidence="1">
    <location>
        <begin position="422"/>
        <end position="432"/>
    </location>
</feature>
<reference evidence="3 4" key="1">
    <citation type="submission" date="2020-04" db="EMBL/GenBank/DDBJ databases">
        <title>Nesterenkonia sp. nov., isolated from marine sediment.</title>
        <authorList>
            <person name="Zhang G."/>
        </authorList>
    </citation>
    <scope>NUCLEOTIDE SEQUENCE [LARGE SCALE GENOMIC DNA]</scope>
    <source>
        <strain evidence="3 4">MY13</strain>
    </source>
</reference>
<dbReference type="NCBIfam" id="NF040712">
    <property type="entry name" value="SepH"/>
    <property type="match status" value="1"/>
</dbReference>
<name>A0A7X8THF6_9MICC</name>